<dbReference type="KEGG" id="rpm:RSPPHO_02939"/>
<evidence type="ECO:0000313" key="7">
    <source>
        <dbReference type="Proteomes" id="UP000033220"/>
    </source>
</evidence>
<dbReference type="EMBL" id="HE663493">
    <property type="protein sequence ID" value="CCG09565.1"/>
    <property type="molecule type" value="Genomic_DNA"/>
</dbReference>
<evidence type="ECO:0000256" key="2">
    <source>
        <dbReference type="ARBA" id="ARBA00022448"/>
    </source>
</evidence>
<keyword evidence="6" id="KW-0378">Hydrolase</keyword>
<evidence type="ECO:0000259" key="5">
    <source>
        <dbReference type="PROSITE" id="PS50893"/>
    </source>
</evidence>
<dbReference type="GO" id="GO:0016887">
    <property type="term" value="F:ATP hydrolysis activity"/>
    <property type="evidence" value="ECO:0007669"/>
    <property type="project" value="InterPro"/>
</dbReference>
<gene>
    <name evidence="6" type="ORF">RSPPHO_02939</name>
</gene>
<dbReference type="PROSITE" id="PS00211">
    <property type="entry name" value="ABC_TRANSPORTER_1"/>
    <property type="match status" value="1"/>
</dbReference>
<dbReference type="GO" id="GO:0005524">
    <property type="term" value="F:ATP binding"/>
    <property type="evidence" value="ECO:0007669"/>
    <property type="project" value="UniProtKB-KW"/>
</dbReference>
<keyword evidence="2" id="KW-0813">Transport</keyword>
<dbReference type="InterPro" id="IPR017871">
    <property type="entry name" value="ABC_transporter-like_CS"/>
</dbReference>
<evidence type="ECO:0000313" key="6">
    <source>
        <dbReference type="EMBL" id="CCG09565.1"/>
    </source>
</evidence>
<dbReference type="Proteomes" id="UP000033220">
    <property type="component" value="Chromosome DSM 122"/>
</dbReference>
<dbReference type="InterPro" id="IPR027417">
    <property type="entry name" value="P-loop_NTPase"/>
</dbReference>
<proteinExistence type="inferred from homology"/>
<dbReference type="InterPro" id="IPR003439">
    <property type="entry name" value="ABC_transporter-like_ATP-bd"/>
</dbReference>
<dbReference type="PROSITE" id="PS50893">
    <property type="entry name" value="ABC_TRANSPORTER_2"/>
    <property type="match status" value="1"/>
</dbReference>
<dbReference type="SUPFAM" id="SSF52540">
    <property type="entry name" value="P-loop containing nucleoside triphosphate hydrolases"/>
    <property type="match status" value="1"/>
</dbReference>
<reference evidence="6 7" key="1">
    <citation type="submission" date="2012-02" db="EMBL/GenBank/DDBJ databases">
        <title>Shotgun genome sequence of Phaeospirillum photometricum DSM 122.</title>
        <authorList>
            <person name="Duquesne K."/>
            <person name="Sturgis J."/>
        </authorList>
    </citation>
    <scope>NUCLEOTIDE SEQUENCE [LARGE SCALE GENOMIC DNA]</scope>
    <source>
        <strain evidence="7">DSM122</strain>
    </source>
</reference>
<dbReference type="InterPro" id="IPR050086">
    <property type="entry name" value="MetN_ABC_transporter-like"/>
</dbReference>
<keyword evidence="7" id="KW-1185">Reference proteome</keyword>
<dbReference type="AlphaFoldDB" id="H6SQ46"/>
<dbReference type="HOGENOM" id="CLU_000604_1_22_5"/>
<dbReference type="eggNOG" id="COG1126">
    <property type="taxonomic scope" value="Bacteria"/>
</dbReference>
<evidence type="ECO:0000256" key="1">
    <source>
        <dbReference type="ARBA" id="ARBA00005417"/>
    </source>
</evidence>
<dbReference type="STRING" id="1150469.RSPPHO_02939"/>
<dbReference type="PATRIC" id="fig|1150469.3.peg.3317"/>
<dbReference type="EC" id="3.6.3.27" evidence="6"/>
<dbReference type="PANTHER" id="PTHR43166">
    <property type="entry name" value="AMINO ACID IMPORT ATP-BINDING PROTEIN"/>
    <property type="match status" value="1"/>
</dbReference>
<keyword evidence="4" id="KW-0067">ATP-binding</keyword>
<organism evidence="6 7">
    <name type="scientific">Pararhodospirillum photometricum DSM 122</name>
    <dbReference type="NCBI Taxonomy" id="1150469"/>
    <lineage>
        <taxon>Bacteria</taxon>
        <taxon>Pseudomonadati</taxon>
        <taxon>Pseudomonadota</taxon>
        <taxon>Alphaproteobacteria</taxon>
        <taxon>Rhodospirillales</taxon>
        <taxon>Rhodospirillaceae</taxon>
        <taxon>Pararhodospirillum</taxon>
    </lineage>
</organism>
<comment type="similarity">
    <text evidence="1">Belongs to the ABC transporter superfamily.</text>
</comment>
<dbReference type="PANTHER" id="PTHR43166:SF4">
    <property type="entry name" value="PHOSPHONATES IMPORT ATP-BINDING PROTEIN PHNC"/>
    <property type="match status" value="1"/>
</dbReference>
<dbReference type="Gene3D" id="3.40.50.300">
    <property type="entry name" value="P-loop containing nucleotide triphosphate hydrolases"/>
    <property type="match status" value="1"/>
</dbReference>
<sequence length="318" mass="35124">MAGLRRFLISGSGPRRRCPGRATLRSLPRNKSRLRGRNLPRTRGVWGGPASPAFLHCFPPPEDSMPAPLIEFRDVHKTFGAAPVLNGISLVVPEGQTVVVCGPSGSGKSTLIRLINRLETLSAGEILVGGQPTSRLSGEALRVLRQEIGFVFQHFNLYGHLTAEENITLALRKVLRWRDADARERARALLRRVGLEDKADAYPEALSGGQKQRVAIARALSMRPRLLLFDEPTSALDPEMVGEVLAVMRELAAEGITMMVVTHEMGFAREVADRILFLDQGEILEDASPRDFFHATRHPRARRFLSQLLSPLHTAEPA</sequence>
<accession>H6SQ46</accession>
<feature type="domain" description="ABC transporter" evidence="5">
    <location>
        <begin position="70"/>
        <end position="305"/>
    </location>
</feature>
<dbReference type="FunFam" id="3.40.50.300:FF:000020">
    <property type="entry name" value="Amino acid ABC transporter ATP-binding component"/>
    <property type="match status" value="1"/>
</dbReference>
<dbReference type="SMART" id="SM00382">
    <property type="entry name" value="AAA"/>
    <property type="match status" value="1"/>
</dbReference>
<evidence type="ECO:0000256" key="3">
    <source>
        <dbReference type="ARBA" id="ARBA00022741"/>
    </source>
</evidence>
<protein>
    <submittedName>
        <fullName evidence="6">ABC transporter component</fullName>
        <ecNumber evidence="6">3.6.3.27</ecNumber>
    </submittedName>
</protein>
<dbReference type="Pfam" id="PF00005">
    <property type="entry name" value="ABC_tran"/>
    <property type="match status" value="1"/>
</dbReference>
<evidence type="ECO:0000256" key="4">
    <source>
        <dbReference type="ARBA" id="ARBA00022840"/>
    </source>
</evidence>
<name>H6SQ46_PARPM</name>
<dbReference type="InterPro" id="IPR003593">
    <property type="entry name" value="AAA+_ATPase"/>
</dbReference>
<dbReference type="CDD" id="cd03262">
    <property type="entry name" value="ABC_HisP_GlnQ"/>
    <property type="match status" value="1"/>
</dbReference>
<keyword evidence="3" id="KW-0547">Nucleotide-binding</keyword>